<gene>
    <name evidence="1" type="ORF">LOK49_LG10G01594</name>
</gene>
<accession>A0ACC0GHG1</accession>
<dbReference type="Proteomes" id="UP001060215">
    <property type="component" value="Chromosome 10"/>
</dbReference>
<keyword evidence="2" id="KW-1185">Reference proteome</keyword>
<dbReference type="EMBL" id="CM045767">
    <property type="protein sequence ID" value="KAI7998856.1"/>
    <property type="molecule type" value="Genomic_DNA"/>
</dbReference>
<proteinExistence type="predicted"/>
<evidence type="ECO:0000313" key="2">
    <source>
        <dbReference type="Proteomes" id="UP001060215"/>
    </source>
</evidence>
<reference evidence="1 2" key="1">
    <citation type="journal article" date="2022" name="Plant J.">
        <title>Chromosome-level genome of Camellia lanceoleosa provides a valuable resource for understanding genome evolution and self-incompatibility.</title>
        <authorList>
            <person name="Gong W."/>
            <person name="Xiao S."/>
            <person name="Wang L."/>
            <person name="Liao Z."/>
            <person name="Chang Y."/>
            <person name="Mo W."/>
            <person name="Hu G."/>
            <person name="Li W."/>
            <person name="Zhao G."/>
            <person name="Zhu H."/>
            <person name="Hu X."/>
            <person name="Ji K."/>
            <person name="Xiang X."/>
            <person name="Song Q."/>
            <person name="Yuan D."/>
            <person name="Jin S."/>
            <person name="Zhang L."/>
        </authorList>
    </citation>
    <scope>NUCLEOTIDE SEQUENCE [LARGE SCALE GENOMIC DNA]</scope>
    <source>
        <strain evidence="1">SQ_2022a</strain>
    </source>
</reference>
<organism evidence="1 2">
    <name type="scientific">Camellia lanceoleosa</name>
    <dbReference type="NCBI Taxonomy" id="1840588"/>
    <lineage>
        <taxon>Eukaryota</taxon>
        <taxon>Viridiplantae</taxon>
        <taxon>Streptophyta</taxon>
        <taxon>Embryophyta</taxon>
        <taxon>Tracheophyta</taxon>
        <taxon>Spermatophyta</taxon>
        <taxon>Magnoliopsida</taxon>
        <taxon>eudicotyledons</taxon>
        <taxon>Gunneridae</taxon>
        <taxon>Pentapetalae</taxon>
        <taxon>asterids</taxon>
        <taxon>Ericales</taxon>
        <taxon>Theaceae</taxon>
        <taxon>Camellia</taxon>
    </lineage>
</organism>
<sequence>MFFVLSIFPLLSLIRRGSTIAISKNPKHLQADTLKQFNLKFSFTLLNLQFISDFNGIPSNLCSTPLIVPRLISRVFFVLSSSGLRKVQIAYPLVVAVLPDVPEEHGRMLGAQGCIVHEIKSIYPPRTRPSSLWPTTSSTTLSFASRR</sequence>
<evidence type="ECO:0000313" key="1">
    <source>
        <dbReference type="EMBL" id="KAI7998856.1"/>
    </source>
</evidence>
<name>A0ACC0GHG1_9ERIC</name>
<comment type="caution">
    <text evidence="1">The sequence shown here is derived from an EMBL/GenBank/DDBJ whole genome shotgun (WGS) entry which is preliminary data.</text>
</comment>
<protein>
    <submittedName>
        <fullName evidence="1">Galactinol synthase 6</fullName>
    </submittedName>
</protein>